<protein>
    <submittedName>
        <fullName evidence="1">Uncharacterized protein</fullName>
    </submittedName>
</protein>
<dbReference type="EMBL" id="NBSK02000008">
    <property type="protein sequence ID" value="KAJ0189239.1"/>
    <property type="molecule type" value="Genomic_DNA"/>
</dbReference>
<sequence>MVVCTLITMMHSSTPGRFRRVVWGCDIFEPTEWSHSRTLWKFIRFKILESRIQSVNGPHPIISRKTCFITRMLAFLKFFKWDYSRINWATCQTGISRYLRQFLRRSSFRSPFC</sequence>
<comment type="caution">
    <text evidence="1">The sequence shown here is derived from an EMBL/GenBank/DDBJ whole genome shotgun (WGS) entry which is preliminary data.</text>
</comment>
<keyword evidence="2" id="KW-1185">Reference proteome</keyword>
<dbReference type="Proteomes" id="UP000235145">
    <property type="component" value="Unassembled WGS sequence"/>
</dbReference>
<reference evidence="1 2" key="1">
    <citation type="journal article" date="2017" name="Nat. Commun.">
        <title>Genome assembly with in vitro proximity ligation data and whole-genome triplication in lettuce.</title>
        <authorList>
            <person name="Reyes-Chin-Wo S."/>
            <person name="Wang Z."/>
            <person name="Yang X."/>
            <person name="Kozik A."/>
            <person name="Arikit S."/>
            <person name="Song C."/>
            <person name="Xia L."/>
            <person name="Froenicke L."/>
            <person name="Lavelle D.O."/>
            <person name="Truco M.J."/>
            <person name="Xia R."/>
            <person name="Zhu S."/>
            <person name="Xu C."/>
            <person name="Xu H."/>
            <person name="Xu X."/>
            <person name="Cox K."/>
            <person name="Korf I."/>
            <person name="Meyers B.C."/>
            <person name="Michelmore R.W."/>
        </authorList>
    </citation>
    <scope>NUCLEOTIDE SEQUENCE [LARGE SCALE GENOMIC DNA]</scope>
    <source>
        <strain evidence="2">cv. Salinas</strain>
        <tissue evidence="1">Seedlings</tissue>
    </source>
</reference>
<accession>A0A9R1ULA3</accession>
<proteinExistence type="predicted"/>
<evidence type="ECO:0000313" key="2">
    <source>
        <dbReference type="Proteomes" id="UP000235145"/>
    </source>
</evidence>
<gene>
    <name evidence="1" type="ORF">LSAT_V11C800444740</name>
</gene>
<evidence type="ECO:0000313" key="1">
    <source>
        <dbReference type="EMBL" id="KAJ0189239.1"/>
    </source>
</evidence>
<organism evidence="1 2">
    <name type="scientific">Lactuca sativa</name>
    <name type="common">Garden lettuce</name>
    <dbReference type="NCBI Taxonomy" id="4236"/>
    <lineage>
        <taxon>Eukaryota</taxon>
        <taxon>Viridiplantae</taxon>
        <taxon>Streptophyta</taxon>
        <taxon>Embryophyta</taxon>
        <taxon>Tracheophyta</taxon>
        <taxon>Spermatophyta</taxon>
        <taxon>Magnoliopsida</taxon>
        <taxon>eudicotyledons</taxon>
        <taxon>Gunneridae</taxon>
        <taxon>Pentapetalae</taxon>
        <taxon>asterids</taxon>
        <taxon>campanulids</taxon>
        <taxon>Asterales</taxon>
        <taxon>Asteraceae</taxon>
        <taxon>Cichorioideae</taxon>
        <taxon>Cichorieae</taxon>
        <taxon>Lactucinae</taxon>
        <taxon>Lactuca</taxon>
    </lineage>
</organism>
<dbReference type="AlphaFoldDB" id="A0A9R1ULA3"/>
<name>A0A9R1ULA3_LACSA</name>